<keyword evidence="2" id="KW-1185">Reference proteome</keyword>
<dbReference type="EMBL" id="JACEIK010001410">
    <property type="protein sequence ID" value="MCD7469149.1"/>
    <property type="molecule type" value="Genomic_DNA"/>
</dbReference>
<sequence length="121" mass="13700">MANNMAGEKQECKTSSGEDLVVWEIIMGSPKVPFTKNDKGNYTIPKKRDEYNDEDIKAIRKNAKTQKLLICGIEPDKYISISSYQGSEDDSDAAHIIEIKNSYEDLHTPYEMTVDAYTSLE</sequence>
<protein>
    <submittedName>
        <fullName evidence="1">Uncharacterized protein</fullName>
    </submittedName>
</protein>
<comment type="caution">
    <text evidence="1">The sequence shown here is derived from an EMBL/GenBank/DDBJ whole genome shotgun (WGS) entry which is preliminary data.</text>
</comment>
<accession>A0ABS8TEZ0</accession>
<dbReference type="Proteomes" id="UP000823775">
    <property type="component" value="Unassembled WGS sequence"/>
</dbReference>
<name>A0ABS8TEZ0_DATST</name>
<organism evidence="1 2">
    <name type="scientific">Datura stramonium</name>
    <name type="common">Jimsonweed</name>
    <name type="synonym">Common thornapple</name>
    <dbReference type="NCBI Taxonomy" id="4076"/>
    <lineage>
        <taxon>Eukaryota</taxon>
        <taxon>Viridiplantae</taxon>
        <taxon>Streptophyta</taxon>
        <taxon>Embryophyta</taxon>
        <taxon>Tracheophyta</taxon>
        <taxon>Spermatophyta</taxon>
        <taxon>Magnoliopsida</taxon>
        <taxon>eudicotyledons</taxon>
        <taxon>Gunneridae</taxon>
        <taxon>Pentapetalae</taxon>
        <taxon>asterids</taxon>
        <taxon>lamiids</taxon>
        <taxon>Solanales</taxon>
        <taxon>Solanaceae</taxon>
        <taxon>Solanoideae</taxon>
        <taxon>Datureae</taxon>
        <taxon>Datura</taxon>
    </lineage>
</organism>
<reference evidence="1 2" key="1">
    <citation type="journal article" date="2021" name="BMC Genomics">
        <title>Datura genome reveals duplications of psychoactive alkaloid biosynthetic genes and high mutation rate following tissue culture.</title>
        <authorList>
            <person name="Rajewski A."/>
            <person name="Carter-House D."/>
            <person name="Stajich J."/>
            <person name="Litt A."/>
        </authorList>
    </citation>
    <scope>NUCLEOTIDE SEQUENCE [LARGE SCALE GENOMIC DNA]</scope>
    <source>
        <strain evidence="1">AR-01</strain>
    </source>
</reference>
<proteinExistence type="predicted"/>
<gene>
    <name evidence="1" type="ORF">HAX54_007986</name>
</gene>
<evidence type="ECO:0000313" key="2">
    <source>
        <dbReference type="Proteomes" id="UP000823775"/>
    </source>
</evidence>
<evidence type="ECO:0000313" key="1">
    <source>
        <dbReference type="EMBL" id="MCD7469149.1"/>
    </source>
</evidence>